<dbReference type="AlphaFoldDB" id="A0A9E4K3L3"/>
<evidence type="ECO:0008006" key="3">
    <source>
        <dbReference type="Google" id="ProtNLM"/>
    </source>
</evidence>
<dbReference type="EMBL" id="JAEPDI010000002">
    <property type="protein sequence ID" value="MCG7938378.1"/>
    <property type="molecule type" value="Genomic_DNA"/>
</dbReference>
<protein>
    <recommendedName>
        <fullName evidence="3">Tetratricopeptide repeat protein</fullName>
    </recommendedName>
</protein>
<organism evidence="1 2">
    <name type="scientific">Candidatus Thiodiazotropha lotti</name>
    <dbReference type="NCBI Taxonomy" id="2792787"/>
    <lineage>
        <taxon>Bacteria</taxon>
        <taxon>Pseudomonadati</taxon>
        <taxon>Pseudomonadota</taxon>
        <taxon>Gammaproteobacteria</taxon>
        <taxon>Chromatiales</taxon>
        <taxon>Sedimenticolaceae</taxon>
        <taxon>Candidatus Thiodiazotropha</taxon>
    </lineage>
</organism>
<reference evidence="1" key="1">
    <citation type="journal article" date="2021" name="Proc. Natl. Acad. Sci. U.S.A.">
        <title>Global biogeography of chemosynthetic symbionts reveals both localized and globally distributed symbiont groups. .</title>
        <authorList>
            <person name="Osvatic J.T."/>
            <person name="Wilkins L.G.E."/>
            <person name="Leibrecht L."/>
            <person name="Leray M."/>
            <person name="Zauner S."/>
            <person name="Polzin J."/>
            <person name="Camacho Y."/>
            <person name="Gros O."/>
            <person name="van Gils J.A."/>
            <person name="Eisen J.A."/>
            <person name="Petersen J.M."/>
            <person name="Yuen B."/>
        </authorList>
    </citation>
    <scope>NUCLEOTIDE SEQUENCE</scope>
    <source>
        <strain evidence="1">MAGL173</strain>
    </source>
</reference>
<comment type="caution">
    <text evidence="1">The sequence shown here is derived from an EMBL/GenBank/DDBJ whole genome shotgun (WGS) entry which is preliminary data.</text>
</comment>
<sequence>MKSPHQSSQLTFHEPTHQGLKLPKEVEPRLWANHLAYRSAREPENLLNHVRRVYLHLQLKQAEALYGAMLDLFLVLGDKGESLRNGLLNKAKTVLESDAFELFAKNLKQGLQKNQPYPISQHSVLANFFDGGLTLVDLDAESNEHAGGRIDPLEVAQEELTFGDIEVAQEILEKALLSSPERMSLHIGLLEIYKHTRSLSSLLEMQDRLGDHIKVAQSAWMETRYYLESQG</sequence>
<dbReference type="Proteomes" id="UP000886687">
    <property type="component" value="Unassembled WGS sequence"/>
</dbReference>
<proteinExistence type="predicted"/>
<accession>A0A9E4K3L3</accession>
<evidence type="ECO:0000313" key="1">
    <source>
        <dbReference type="EMBL" id="MCG7938378.1"/>
    </source>
</evidence>
<evidence type="ECO:0000313" key="2">
    <source>
        <dbReference type="Proteomes" id="UP000886687"/>
    </source>
</evidence>
<name>A0A9E4K3L3_9GAMM</name>
<gene>
    <name evidence="1" type="ORF">JAZ04_05900</name>
</gene>